<dbReference type="Proteomes" id="UP000593572">
    <property type="component" value="Unassembled WGS sequence"/>
</dbReference>
<sequence>MRINKLIGPLQTFGMNLDESRKNISKGEKNTTLQVETPIATTSNVAIEEIQE</sequence>
<evidence type="ECO:0000313" key="1">
    <source>
        <dbReference type="EMBL" id="MBA0577340.1"/>
    </source>
</evidence>
<dbReference type="AlphaFoldDB" id="A0A7J8NKF8"/>
<protein>
    <submittedName>
        <fullName evidence="1">Uncharacterized protein</fullName>
    </submittedName>
</protein>
<dbReference type="EMBL" id="JABEZX010355077">
    <property type="protein sequence ID" value="MBA0577340.1"/>
    <property type="molecule type" value="Genomic_DNA"/>
</dbReference>
<gene>
    <name evidence="1" type="ORF">Golob_027896</name>
</gene>
<proteinExistence type="predicted"/>
<accession>A0A7J8NKF8</accession>
<keyword evidence="2" id="KW-1185">Reference proteome</keyword>
<name>A0A7J8NKF8_9ROSI</name>
<evidence type="ECO:0000313" key="2">
    <source>
        <dbReference type="Proteomes" id="UP000593572"/>
    </source>
</evidence>
<reference evidence="1 2" key="1">
    <citation type="journal article" date="2019" name="Genome Biol. Evol.">
        <title>Insights into the evolution of the New World diploid cottons (Gossypium, subgenus Houzingenia) based on genome sequencing.</title>
        <authorList>
            <person name="Grover C.E."/>
            <person name="Arick M.A. 2nd"/>
            <person name="Thrash A."/>
            <person name="Conover J.L."/>
            <person name="Sanders W.S."/>
            <person name="Peterson D.G."/>
            <person name="Frelichowski J.E."/>
            <person name="Scheffler J.A."/>
            <person name="Scheffler B.E."/>
            <person name="Wendel J.F."/>
        </authorList>
    </citation>
    <scope>NUCLEOTIDE SEQUENCE [LARGE SCALE GENOMIC DNA]</scope>
    <source>
        <strain evidence="1">157</strain>
        <tissue evidence="1">Leaf</tissue>
    </source>
</reference>
<comment type="caution">
    <text evidence="1">The sequence shown here is derived from an EMBL/GenBank/DDBJ whole genome shotgun (WGS) entry which is preliminary data.</text>
</comment>
<organism evidence="1 2">
    <name type="scientific">Gossypium lobatum</name>
    <dbReference type="NCBI Taxonomy" id="34289"/>
    <lineage>
        <taxon>Eukaryota</taxon>
        <taxon>Viridiplantae</taxon>
        <taxon>Streptophyta</taxon>
        <taxon>Embryophyta</taxon>
        <taxon>Tracheophyta</taxon>
        <taxon>Spermatophyta</taxon>
        <taxon>Magnoliopsida</taxon>
        <taxon>eudicotyledons</taxon>
        <taxon>Gunneridae</taxon>
        <taxon>Pentapetalae</taxon>
        <taxon>rosids</taxon>
        <taxon>malvids</taxon>
        <taxon>Malvales</taxon>
        <taxon>Malvaceae</taxon>
        <taxon>Malvoideae</taxon>
        <taxon>Gossypium</taxon>
    </lineage>
</organism>